<gene>
    <name evidence="2" type="ORF">LGLO00237_LOCUS31822</name>
</gene>
<dbReference type="PANTHER" id="PTHR14296">
    <property type="entry name" value="REMODELING AND SPACING FACTOR 1"/>
    <property type="match status" value="1"/>
</dbReference>
<evidence type="ECO:0000256" key="1">
    <source>
        <dbReference type="SAM" id="MobiDB-lite"/>
    </source>
</evidence>
<dbReference type="AlphaFoldDB" id="A0A7S3ZDG4"/>
<sequence length="679" mass="78733">MNGLDAISDAERDKVRSVWEFAAVCQFFNVYWNVFSDADSKRDRCREFTATELEYAILRPFHTELLKEIITTLLNGGDSGRNRGYELWHENLIIELKELWPSVPESNGEDHLLCTDTTTHFNNLGPKEKIAIMYWLCTRMAEDDDYQQKLRESSLDSDDLRANCLGEDGRGNKYFSLFNEFWVFREEAKIKKKKKRGRGRPPLNPQPSDDDDEEGNCSVGWTVVCTTEEELETFTKTLEKEATTAPKKRGRKHKNTQSKKSNKGADALSERQKQSQRELVEEIREELVPKILPFEKERKRRRFLRLAPRKRSSRLARKEEEEARRARLEEERAEAKREAEARAEARRREKAREDRLKAREQAAKAEAAAVEKTRRERIERAQSRKRRLEESKRREALAIQRAKEASEREARLKEQRAKRKENQARLAARAKAQAEAAALAAARRAARPAAARRARPVIQYAAMHNGSYGTHPKSSQQPMLPQHLRAKFVENAPMQSQLQQQLHRWQQQAPMQQHRGQRSSSSSSSLPSNVNKLNVSSPQNQMQQCPSGRSSNQPPNTIGQTAFSHPEQHQSTQGPHGTKASSSSFQVMDQPAQTTEISALRERDNFPPLVTQRFVNNYNHQPHRIQQQELQQPNPTILKPLNQESQQQTQQLMQQQMQRRLQEQQEQQQKIMVFDRFTH</sequence>
<feature type="compositionally biased region" description="Basic residues" evidence="1">
    <location>
        <begin position="302"/>
        <end position="315"/>
    </location>
</feature>
<dbReference type="GO" id="GO:0031213">
    <property type="term" value="C:RSF complex"/>
    <property type="evidence" value="ECO:0007669"/>
    <property type="project" value="InterPro"/>
</dbReference>
<feature type="region of interest" description="Disordered" evidence="1">
    <location>
        <begin position="495"/>
        <end position="592"/>
    </location>
</feature>
<name>A0A7S3ZDG4_9EUKA</name>
<reference evidence="2" key="1">
    <citation type="submission" date="2021-01" db="EMBL/GenBank/DDBJ databases">
        <authorList>
            <person name="Corre E."/>
            <person name="Pelletier E."/>
            <person name="Niang G."/>
            <person name="Scheremetjew M."/>
            <person name="Finn R."/>
            <person name="Kale V."/>
            <person name="Holt S."/>
            <person name="Cochrane G."/>
            <person name="Meng A."/>
            <person name="Brown T."/>
            <person name="Cohen L."/>
        </authorList>
    </citation>
    <scope>NUCLEOTIDE SEQUENCE</scope>
    <source>
        <strain evidence="2">CCCM811</strain>
    </source>
</reference>
<feature type="region of interest" description="Disordered" evidence="1">
    <location>
        <begin position="302"/>
        <end position="394"/>
    </location>
</feature>
<proteinExistence type="predicted"/>
<dbReference type="PANTHER" id="PTHR14296:SF3">
    <property type="entry name" value="DIKAR, ISOFORM F"/>
    <property type="match status" value="1"/>
</dbReference>
<protein>
    <submittedName>
        <fullName evidence="2">Uncharacterized protein</fullName>
    </submittedName>
</protein>
<feature type="region of interest" description="Disordered" evidence="1">
    <location>
        <begin position="193"/>
        <end position="215"/>
    </location>
</feature>
<feature type="compositionally biased region" description="Basic and acidic residues" evidence="1">
    <location>
        <begin position="316"/>
        <end position="394"/>
    </location>
</feature>
<organism evidence="2">
    <name type="scientific">Lotharella globosa</name>
    <dbReference type="NCBI Taxonomy" id="91324"/>
    <lineage>
        <taxon>Eukaryota</taxon>
        <taxon>Sar</taxon>
        <taxon>Rhizaria</taxon>
        <taxon>Cercozoa</taxon>
        <taxon>Chlorarachniophyceae</taxon>
        <taxon>Lotharella</taxon>
    </lineage>
</organism>
<evidence type="ECO:0000313" key="2">
    <source>
        <dbReference type="EMBL" id="CAE0680036.1"/>
    </source>
</evidence>
<dbReference type="GO" id="GO:0006355">
    <property type="term" value="P:regulation of DNA-templated transcription"/>
    <property type="evidence" value="ECO:0007669"/>
    <property type="project" value="InterPro"/>
</dbReference>
<feature type="region of interest" description="Disordered" evidence="1">
    <location>
        <begin position="239"/>
        <end position="273"/>
    </location>
</feature>
<feature type="compositionally biased region" description="Polar residues" evidence="1">
    <location>
        <begin position="539"/>
        <end position="592"/>
    </location>
</feature>
<feature type="compositionally biased region" description="Low complexity" evidence="1">
    <location>
        <begin position="495"/>
        <end position="508"/>
    </location>
</feature>
<dbReference type="EMBL" id="HBIV01045365">
    <property type="protein sequence ID" value="CAE0680036.1"/>
    <property type="molecule type" value="Transcribed_RNA"/>
</dbReference>
<dbReference type="InterPro" id="IPR028938">
    <property type="entry name" value="Rsf1-like"/>
</dbReference>
<feature type="compositionally biased region" description="Basic residues" evidence="1">
    <location>
        <begin position="246"/>
        <end position="262"/>
    </location>
</feature>
<accession>A0A7S3ZDG4</accession>
<feature type="compositionally biased region" description="Low complexity" evidence="1">
    <location>
        <begin position="519"/>
        <end position="538"/>
    </location>
</feature>